<organism evidence="10 11">
    <name type="scientific">Exidia glandulosa HHB12029</name>
    <dbReference type="NCBI Taxonomy" id="1314781"/>
    <lineage>
        <taxon>Eukaryota</taxon>
        <taxon>Fungi</taxon>
        <taxon>Dikarya</taxon>
        <taxon>Basidiomycota</taxon>
        <taxon>Agaricomycotina</taxon>
        <taxon>Agaricomycetes</taxon>
        <taxon>Auriculariales</taxon>
        <taxon>Exidiaceae</taxon>
        <taxon>Exidia</taxon>
    </lineage>
</organism>
<keyword evidence="7" id="KW-0496">Mitochondrion</keyword>
<evidence type="ECO:0000313" key="11">
    <source>
        <dbReference type="Proteomes" id="UP000077266"/>
    </source>
</evidence>
<dbReference type="PANTHER" id="PTHR12022">
    <property type="entry name" value="UBIQUINOL-CYTOCHROME C REDUCTASE COMPLEX 14 KD PROTEIN"/>
    <property type="match status" value="1"/>
</dbReference>
<keyword evidence="4" id="KW-0679">Respiratory chain</keyword>
<evidence type="ECO:0000313" key="10">
    <source>
        <dbReference type="EMBL" id="KZV85747.1"/>
    </source>
</evidence>
<dbReference type="InterPro" id="IPR003197">
    <property type="entry name" value="QCR7"/>
</dbReference>
<evidence type="ECO:0000256" key="7">
    <source>
        <dbReference type="ARBA" id="ARBA00023128"/>
    </source>
</evidence>
<sequence length="134" mass="15679">MSGLSLAPWIMKRPGLLRVLKPVANWYVGAAGWRKLGLRYDDLIADENEVVQKALSRLPKDEIYARSYRLRRAMQQSILHTDLPKDQWLKEEEDIPYLTPLIEQVAKEDNERVELDNLVIERRLPTPPKSQEHH</sequence>
<accession>A0A165DZI5</accession>
<proteinExistence type="inferred from homology"/>
<evidence type="ECO:0000256" key="8">
    <source>
        <dbReference type="ARBA" id="ARBA00023136"/>
    </source>
</evidence>
<evidence type="ECO:0000256" key="2">
    <source>
        <dbReference type="ARBA" id="ARBA00008554"/>
    </source>
</evidence>
<keyword evidence="8" id="KW-0472">Membrane</keyword>
<reference evidence="10 11" key="1">
    <citation type="journal article" date="2016" name="Mol. Biol. Evol.">
        <title>Comparative Genomics of Early-Diverging Mushroom-Forming Fungi Provides Insights into the Origins of Lignocellulose Decay Capabilities.</title>
        <authorList>
            <person name="Nagy L.G."/>
            <person name="Riley R."/>
            <person name="Tritt A."/>
            <person name="Adam C."/>
            <person name="Daum C."/>
            <person name="Floudas D."/>
            <person name="Sun H."/>
            <person name="Yadav J.S."/>
            <person name="Pangilinan J."/>
            <person name="Larsson K.H."/>
            <person name="Matsuura K."/>
            <person name="Barry K."/>
            <person name="Labutti K."/>
            <person name="Kuo R."/>
            <person name="Ohm R.A."/>
            <person name="Bhattacharya S.S."/>
            <person name="Shirouzu T."/>
            <person name="Yoshinaga Y."/>
            <person name="Martin F.M."/>
            <person name="Grigoriev I.V."/>
            <person name="Hibbett D.S."/>
        </authorList>
    </citation>
    <scope>NUCLEOTIDE SEQUENCE [LARGE SCALE GENOMIC DNA]</scope>
    <source>
        <strain evidence="10 11">HHB12029</strain>
    </source>
</reference>
<dbReference type="Gene3D" id="1.10.1090.10">
    <property type="entry name" value="Cytochrome b-c1 complex subunit 7"/>
    <property type="match status" value="1"/>
</dbReference>
<dbReference type="GO" id="GO:0005743">
    <property type="term" value="C:mitochondrial inner membrane"/>
    <property type="evidence" value="ECO:0007669"/>
    <property type="project" value="UniProtKB-SubCell"/>
</dbReference>
<keyword evidence="6" id="KW-0249">Electron transport</keyword>
<dbReference type="STRING" id="1314781.A0A165DZI5"/>
<dbReference type="Proteomes" id="UP000077266">
    <property type="component" value="Unassembled WGS sequence"/>
</dbReference>
<evidence type="ECO:0000256" key="4">
    <source>
        <dbReference type="ARBA" id="ARBA00022660"/>
    </source>
</evidence>
<dbReference type="Pfam" id="PF02271">
    <property type="entry name" value="UCR_14kD"/>
    <property type="match status" value="1"/>
</dbReference>
<dbReference type="FunCoup" id="A0A165DZI5">
    <property type="interactions" value="103"/>
</dbReference>
<dbReference type="GO" id="GO:0045275">
    <property type="term" value="C:respiratory chain complex III"/>
    <property type="evidence" value="ECO:0007669"/>
    <property type="project" value="InterPro"/>
</dbReference>
<dbReference type="InterPro" id="IPR036544">
    <property type="entry name" value="QCR7_sf"/>
</dbReference>
<name>A0A165DZI5_EXIGL</name>
<dbReference type="EMBL" id="KV426178">
    <property type="protein sequence ID" value="KZV85747.1"/>
    <property type="molecule type" value="Genomic_DNA"/>
</dbReference>
<dbReference type="FunFam" id="1.10.1090.10:FF:000001">
    <property type="entry name" value="Cytochrome b-c1 complex subunit 7"/>
    <property type="match status" value="1"/>
</dbReference>
<evidence type="ECO:0000256" key="9">
    <source>
        <dbReference type="ARBA" id="ARBA00031684"/>
    </source>
</evidence>
<dbReference type="OrthoDB" id="425749at2759"/>
<keyword evidence="5" id="KW-0999">Mitochondrion inner membrane</keyword>
<dbReference type="GO" id="GO:0006122">
    <property type="term" value="P:mitochondrial electron transport, ubiquinol to cytochrome c"/>
    <property type="evidence" value="ECO:0007669"/>
    <property type="project" value="InterPro"/>
</dbReference>
<protein>
    <recommendedName>
        <fullName evidence="9">Complex III subunit 7</fullName>
    </recommendedName>
</protein>
<evidence type="ECO:0000256" key="5">
    <source>
        <dbReference type="ARBA" id="ARBA00022792"/>
    </source>
</evidence>
<keyword evidence="11" id="KW-1185">Reference proteome</keyword>
<evidence type="ECO:0000256" key="3">
    <source>
        <dbReference type="ARBA" id="ARBA00022448"/>
    </source>
</evidence>
<evidence type="ECO:0000256" key="6">
    <source>
        <dbReference type="ARBA" id="ARBA00022982"/>
    </source>
</evidence>
<gene>
    <name evidence="10" type="ORF">EXIGLDRAFT_725550</name>
</gene>
<dbReference type="SUPFAM" id="SSF81524">
    <property type="entry name" value="14 kDa protein of cytochrome bc1 complex (Ubiquinol-cytochrome c reductase)"/>
    <property type="match status" value="1"/>
</dbReference>
<dbReference type="InParanoid" id="A0A165DZI5"/>
<comment type="subcellular location">
    <subcellularLocation>
        <location evidence="1">Mitochondrion inner membrane</location>
        <topology evidence="1">Peripheral membrane protein</topology>
        <orientation evidence="1">Matrix side</orientation>
    </subcellularLocation>
</comment>
<comment type="similarity">
    <text evidence="2">Belongs to the UQCRB/QCR7 family.</text>
</comment>
<evidence type="ECO:0000256" key="1">
    <source>
        <dbReference type="ARBA" id="ARBA00004443"/>
    </source>
</evidence>
<dbReference type="AlphaFoldDB" id="A0A165DZI5"/>
<keyword evidence="3" id="KW-0813">Transport</keyword>
<dbReference type="PANTHER" id="PTHR12022:SF0">
    <property type="entry name" value="CYTOCHROME B-C1 COMPLEX SUBUNIT 7"/>
    <property type="match status" value="1"/>
</dbReference>